<reference evidence="1 3" key="1">
    <citation type="journal article" date="2006" name="Nat. Biotechnol.">
        <title>Genome sequence of the bioplastic-producing 'Knallgas' bacterium Ralstonia eutropha H16.</title>
        <authorList>
            <person name="Pohlmann A."/>
            <person name="Fricke W.F."/>
            <person name="Reinecke F."/>
            <person name="Kusian B."/>
            <person name="Liesegang H."/>
            <person name="Cramm R."/>
            <person name="Eitinger T."/>
            <person name="Ewering C."/>
            <person name="Potter M."/>
            <person name="Schwartz E."/>
            <person name="Strittmatter A."/>
            <person name="Voss I."/>
            <person name="Gottschalk G."/>
            <person name="Steinbuechel A."/>
            <person name="Friedrich B."/>
            <person name="Bowien B."/>
        </authorList>
    </citation>
    <scope>NUCLEOTIDE SEQUENCE [LARGE SCALE GENOMIC DNA]</scope>
    <source>
        <strain evidence="3">ATCC 17699 / DSM 428 / KCTC 22496 / NCIMB 10442 / H16 / Stanier 337</strain>
        <strain evidence="1">H16</strain>
    </source>
</reference>
<dbReference type="KEGG" id="reh:H16_A0883"/>
<dbReference type="EMBL" id="CP039287">
    <property type="protein sequence ID" value="QCB99948.1"/>
    <property type="molecule type" value="Genomic_DNA"/>
</dbReference>
<proteinExistence type="predicted"/>
<dbReference type="HOGENOM" id="CLU_692062_0_0_4"/>
<accession>Q0KD91</accession>
<dbReference type="RefSeq" id="WP_011614774.1">
    <property type="nucleotide sequence ID" value="NC_008313.1"/>
</dbReference>
<keyword evidence="3" id="KW-1185">Reference proteome</keyword>
<evidence type="ECO:0000313" key="4">
    <source>
        <dbReference type="Proteomes" id="UP000296079"/>
    </source>
</evidence>
<sequence>MELHLQMGHGMMDHCRVLVGAWRGGTVVLSPRDLDMQQMVRLSEDLARDGGRVLLDPQMFLPQASHPRLVGHAHWAQGGNLQQPATVAHIMERLIDMNAACGAQQIILPGALAAKVDAAWLDAMAQVGECAQRLGVDSARAMQTIALSYDAVRDDKQVEAVVEAMDAWPARTIYLIAEAPSGVYLVNDPTWFANILDIVASARLSGKQVMLGYANQQLLVAACAGANAISSGTWMNVRIFMQNRFLAADEEDRKTRSTWYYAPNLFSEYRIQNLDIAQKLGLLDHLRTPDDFGSGHADVLFSSLQPTLAGFAEPSSFRHFLQCLRTQARAASLGSFESTLSSYRQALDAAQAVLERLDKKSVSSKQRNILASECIDAVRAGLHVLERNHGPRLRRLWGRLS</sequence>
<dbReference type="STRING" id="381666.H16_A0883"/>
<evidence type="ECO:0000313" key="3">
    <source>
        <dbReference type="Proteomes" id="UP000008210"/>
    </source>
</evidence>
<dbReference type="EMBL" id="AM260479">
    <property type="protein sequence ID" value="CAJ92030.1"/>
    <property type="molecule type" value="Genomic_DNA"/>
</dbReference>
<evidence type="ECO:0000313" key="1">
    <source>
        <dbReference type="EMBL" id="CAJ92030.1"/>
    </source>
</evidence>
<gene>
    <name evidence="1" type="ordered locus">H16_A0883</name>
    <name evidence="2" type="ORF">E6A55_04475</name>
</gene>
<dbReference type="AlphaFoldDB" id="Q0KD91"/>
<organism evidence="1 3">
    <name type="scientific">Cupriavidus necator (strain ATCC 17699 / DSM 428 / KCTC 22496 / NCIMB 10442 / H16 / Stanier 337)</name>
    <name type="common">Ralstonia eutropha</name>
    <dbReference type="NCBI Taxonomy" id="381666"/>
    <lineage>
        <taxon>Bacteria</taxon>
        <taxon>Pseudomonadati</taxon>
        <taxon>Pseudomonadota</taxon>
        <taxon>Betaproteobacteria</taxon>
        <taxon>Burkholderiales</taxon>
        <taxon>Burkholderiaceae</taxon>
        <taxon>Cupriavidus</taxon>
    </lineage>
</organism>
<dbReference type="OrthoDB" id="2991334at2"/>
<dbReference type="eggNOG" id="ENOG502ZATP">
    <property type="taxonomic scope" value="Bacteria"/>
</dbReference>
<evidence type="ECO:0000313" key="2">
    <source>
        <dbReference type="EMBL" id="QCB99948.1"/>
    </source>
</evidence>
<name>Q0KD91_CUPNH</name>
<protein>
    <submittedName>
        <fullName evidence="1">Uncharacterized protein</fullName>
    </submittedName>
</protein>
<dbReference type="Proteomes" id="UP000296079">
    <property type="component" value="Chromosome 1"/>
</dbReference>
<dbReference type="Proteomes" id="UP000008210">
    <property type="component" value="Chromosome 1"/>
</dbReference>
<reference evidence="2 4" key="2">
    <citation type="submission" date="2019-04" db="EMBL/GenBank/DDBJ databases">
        <title>Long-read de novo sequencing of Cupriavidus necator H16.</title>
        <authorList>
            <person name="Little G.T."/>
            <person name="Ehsaan M."/>
            <person name="Arenas-Lopez C."/>
            <person name="Jawed K."/>
            <person name="Winzer K."/>
            <person name="Kovacs K."/>
            <person name="Malys N."/>
            <person name="Minton N.P."/>
        </authorList>
    </citation>
    <scope>NUCLEOTIDE SEQUENCE [LARGE SCALE GENOMIC DNA]</scope>
    <source>
        <strain evidence="2 4">H16</strain>
    </source>
</reference>